<protein>
    <submittedName>
        <fullName evidence="1">Nop52-domain-containing protein</fullName>
    </submittedName>
</protein>
<sequence>MMSSVDAPPLAKYLASTDKKTRDKAVKNLAVFLSNDAGNAISDLEMAKLWKGIFYCFWMSDKPLVQQALASELAELLLTITDVPSSLNFLRGFWTTMVREWSGIDRLRMDKYYMLVRRFVHASFRLLIRIEWDNSAYEEYNSILSGPSGPLCSNDIRVPASLAFHLADIYLEELDKALSVTTPSPPLPAPLYTALSPFLSLAACTQTKTTYKHLQEALFEPLFTALKPARSESPPSRKKPRLAAPAFQTLVSNACVSNPKQEGAMPSEGLRKALLQKVFDVASEEETRDSNRRKMYALYRDGVEDDEDSVG</sequence>
<evidence type="ECO:0000313" key="2">
    <source>
        <dbReference type="Proteomes" id="UP000790709"/>
    </source>
</evidence>
<organism evidence="1 2">
    <name type="scientific">Leucogyrophana mollusca</name>
    <dbReference type="NCBI Taxonomy" id="85980"/>
    <lineage>
        <taxon>Eukaryota</taxon>
        <taxon>Fungi</taxon>
        <taxon>Dikarya</taxon>
        <taxon>Basidiomycota</taxon>
        <taxon>Agaricomycotina</taxon>
        <taxon>Agaricomycetes</taxon>
        <taxon>Agaricomycetidae</taxon>
        <taxon>Boletales</taxon>
        <taxon>Boletales incertae sedis</taxon>
        <taxon>Leucogyrophana</taxon>
    </lineage>
</organism>
<accession>A0ACB8C0X5</accession>
<name>A0ACB8C0X5_9AGAM</name>
<reference evidence="1" key="1">
    <citation type="journal article" date="2021" name="New Phytol.">
        <title>Evolutionary innovations through gain and loss of genes in the ectomycorrhizal Boletales.</title>
        <authorList>
            <person name="Wu G."/>
            <person name="Miyauchi S."/>
            <person name="Morin E."/>
            <person name="Kuo A."/>
            <person name="Drula E."/>
            <person name="Varga T."/>
            <person name="Kohler A."/>
            <person name="Feng B."/>
            <person name="Cao Y."/>
            <person name="Lipzen A."/>
            <person name="Daum C."/>
            <person name="Hundley H."/>
            <person name="Pangilinan J."/>
            <person name="Johnson J."/>
            <person name="Barry K."/>
            <person name="LaButti K."/>
            <person name="Ng V."/>
            <person name="Ahrendt S."/>
            <person name="Min B."/>
            <person name="Choi I.G."/>
            <person name="Park H."/>
            <person name="Plett J.M."/>
            <person name="Magnuson J."/>
            <person name="Spatafora J.W."/>
            <person name="Nagy L.G."/>
            <person name="Henrissat B."/>
            <person name="Grigoriev I.V."/>
            <person name="Yang Z.L."/>
            <person name="Xu J."/>
            <person name="Martin F.M."/>
        </authorList>
    </citation>
    <scope>NUCLEOTIDE SEQUENCE</scope>
    <source>
        <strain evidence="1">KUC20120723A-06</strain>
    </source>
</reference>
<evidence type="ECO:0000313" key="1">
    <source>
        <dbReference type="EMBL" id="KAH7930587.1"/>
    </source>
</evidence>
<keyword evidence="2" id="KW-1185">Reference proteome</keyword>
<dbReference type="Proteomes" id="UP000790709">
    <property type="component" value="Unassembled WGS sequence"/>
</dbReference>
<proteinExistence type="predicted"/>
<comment type="caution">
    <text evidence="1">The sequence shown here is derived from an EMBL/GenBank/DDBJ whole genome shotgun (WGS) entry which is preliminary data.</text>
</comment>
<gene>
    <name evidence="1" type="ORF">BV22DRAFT_1028311</name>
</gene>
<dbReference type="EMBL" id="MU266331">
    <property type="protein sequence ID" value="KAH7930587.1"/>
    <property type="molecule type" value="Genomic_DNA"/>
</dbReference>